<accession>A0A386UIH7</accession>
<dbReference type="RefSeq" id="WP_120440729.1">
    <property type="nucleotide sequence ID" value="NZ_CP031078.1"/>
</dbReference>
<evidence type="ECO:0000313" key="1">
    <source>
        <dbReference type="EMBL" id="AYF00463.1"/>
    </source>
</evidence>
<proteinExistence type="predicted"/>
<protein>
    <submittedName>
        <fullName evidence="1">Uncharacterized protein</fullName>
    </submittedName>
</protein>
<dbReference type="Proteomes" id="UP000272010">
    <property type="component" value="Chromosome"/>
</dbReference>
<organism evidence="1 2">
    <name type="scientific">Paracoccus yeei</name>
    <dbReference type="NCBI Taxonomy" id="147645"/>
    <lineage>
        <taxon>Bacteria</taxon>
        <taxon>Pseudomonadati</taxon>
        <taxon>Pseudomonadota</taxon>
        <taxon>Alphaproteobacteria</taxon>
        <taxon>Rhodobacterales</taxon>
        <taxon>Paracoccaceae</taxon>
        <taxon>Paracoccus</taxon>
    </lineage>
</organism>
<evidence type="ECO:0000313" key="2">
    <source>
        <dbReference type="Proteomes" id="UP000272010"/>
    </source>
</evidence>
<gene>
    <name evidence="1" type="ORF">PY32053_00788</name>
</gene>
<dbReference type="EMBL" id="CP031078">
    <property type="protein sequence ID" value="AYF00463.1"/>
    <property type="molecule type" value="Genomic_DNA"/>
</dbReference>
<sequence length="191" mass="21327">MVWIVVGIILVILVLRAIGKQSNNSIAAAQPPEHTSLTQTPDQTAFAAERIGDKFHARTREQVESMFSGARAELPNVKRQAKAAERLSKAYEAAARKSRPDREPDVSPFKVALAKIQFMTDECERASDSLFFGDNDRAETRYRKLIDDLHEAGSDIKDALREIDTITHGILAGDYDEFWDKASTPAKKPRT</sequence>
<name>A0A386UIH7_9RHOB</name>
<reference evidence="2" key="1">
    <citation type="submission" date="2018-07" db="EMBL/GenBank/DDBJ databases">
        <title>Genome Structure of the Opportunistic Pathogen Paracoccus yeei (Alphaproteobacteria) and Identification of Putative Virulence Factors.</title>
        <authorList>
            <person name="Lasek R."/>
            <person name="Szuplewska M."/>
            <person name="Mitura M."/>
            <person name="Decewicz P."/>
            <person name="Chmielowska C."/>
            <person name="Pawlot A."/>
            <person name="Sentkowska D."/>
            <person name="Czarnecki J."/>
            <person name="Bartosik D."/>
        </authorList>
    </citation>
    <scope>NUCLEOTIDE SEQUENCE [LARGE SCALE GENOMIC DNA]</scope>
    <source>
        <strain evidence="2">CCUG 32053</strain>
    </source>
</reference>
<dbReference type="AlphaFoldDB" id="A0A386UIH7"/>